<accession>A0A5C3QY24</accession>
<gene>
    <name evidence="1" type="ORF">BDV98DRAFT_591154</name>
</gene>
<sequence>MELQGVGEDVLGELAVDHGFDREEVVKFRDMSEAFEDEMLRLRAQPPGHPLCIRAMISGIISLLNGVTAVDTLPAFTNRLFTEHPDFVDSLLAILLTGACSCDLEDGLVKRLHEDDHQPQENIMWSFAEAIFIVLRDVSLYMNKQKVERLASRKPVALRAKDPGIKCSSHASRGIRAASWPRLRILRAYALLDALHPKLPLEVVQGIHSILRIAQEQQQLKNGRVDKYLENACITYELVRDLESSEEQRRLLAHSYQNVYDEICFVYRKTLESPLFTDEYALASCFIPILAHAAKNYITIPGSLGPSILGYPLG</sequence>
<name>A0A5C3QY24_9AGAR</name>
<protein>
    <submittedName>
        <fullName evidence="1">Uncharacterized protein</fullName>
    </submittedName>
</protein>
<dbReference type="AlphaFoldDB" id="A0A5C3QY24"/>
<evidence type="ECO:0000313" key="2">
    <source>
        <dbReference type="Proteomes" id="UP000305067"/>
    </source>
</evidence>
<dbReference type="EMBL" id="ML178820">
    <property type="protein sequence ID" value="TFL03254.1"/>
    <property type="molecule type" value="Genomic_DNA"/>
</dbReference>
<evidence type="ECO:0000313" key="1">
    <source>
        <dbReference type="EMBL" id="TFL03254.1"/>
    </source>
</evidence>
<reference evidence="1 2" key="1">
    <citation type="journal article" date="2019" name="Nat. Ecol. Evol.">
        <title>Megaphylogeny resolves global patterns of mushroom evolution.</title>
        <authorList>
            <person name="Varga T."/>
            <person name="Krizsan K."/>
            <person name="Foldi C."/>
            <person name="Dima B."/>
            <person name="Sanchez-Garcia M."/>
            <person name="Sanchez-Ramirez S."/>
            <person name="Szollosi G.J."/>
            <person name="Szarkandi J.G."/>
            <person name="Papp V."/>
            <person name="Albert L."/>
            <person name="Andreopoulos W."/>
            <person name="Angelini C."/>
            <person name="Antonin V."/>
            <person name="Barry K.W."/>
            <person name="Bougher N.L."/>
            <person name="Buchanan P."/>
            <person name="Buyck B."/>
            <person name="Bense V."/>
            <person name="Catcheside P."/>
            <person name="Chovatia M."/>
            <person name="Cooper J."/>
            <person name="Damon W."/>
            <person name="Desjardin D."/>
            <person name="Finy P."/>
            <person name="Geml J."/>
            <person name="Haridas S."/>
            <person name="Hughes K."/>
            <person name="Justo A."/>
            <person name="Karasinski D."/>
            <person name="Kautmanova I."/>
            <person name="Kiss B."/>
            <person name="Kocsube S."/>
            <person name="Kotiranta H."/>
            <person name="LaButti K.M."/>
            <person name="Lechner B.E."/>
            <person name="Liimatainen K."/>
            <person name="Lipzen A."/>
            <person name="Lukacs Z."/>
            <person name="Mihaltcheva S."/>
            <person name="Morgado L.N."/>
            <person name="Niskanen T."/>
            <person name="Noordeloos M.E."/>
            <person name="Ohm R.A."/>
            <person name="Ortiz-Santana B."/>
            <person name="Ovrebo C."/>
            <person name="Racz N."/>
            <person name="Riley R."/>
            <person name="Savchenko A."/>
            <person name="Shiryaev A."/>
            <person name="Soop K."/>
            <person name="Spirin V."/>
            <person name="Szebenyi C."/>
            <person name="Tomsovsky M."/>
            <person name="Tulloss R.E."/>
            <person name="Uehling J."/>
            <person name="Grigoriev I.V."/>
            <person name="Vagvolgyi C."/>
            <person name="Papp T."/>
            <person name="Martin F.M."/>
            <person name="Miettinen O."/>
            <person name="Hibbett D.S."/>
            <person name="Nagy L.G."/>
        </authorList>
    </citation>
    <scope>NUCLEOTIDE SEQUENCE [LARGE SCALE GENOMIC DNA]</scope>
    <source>
        <strain evidence="1 2">CBS 309.79</strain>
    </source>
</reference>
<organism evidence="1 2">
    <name type="scientific">Pterulicium gracile</name>
    <dbReference type="NCBI Taxonomy" id="1884261"/>
    <lineage>
        <taxon>Eukaryota</taxon>
        <taxon>Fungi</taxon>
        <taxon>Dikarya</taxon>
        <taxon>Basidiomycota</taxon>
        <taxon>Agaricomycotina</taxon>
        <taxon>Agaricomycetes</taxon>
        <taxon>Agaricomycetidae</taxon>
        <taxon>Agaricales</taxon>
        <taxon>Pleurotineae</taxon>
        <taxon>Pterulaceae</taxon>
        <taxon>Pterulicium</taxon>
    </lineage>
</organism>
<dbReference type="Proteomes" id="UP000305067">
    <property type="component" value="Unassembled WGS sequence"/>
</dbReference>
<keyword evidence="2" id="KW-1185">Reference proteome</keyword>
<proteinExistence type="predicted"/>